<evidence type="ECO:0000256" key="2">
    <source>
        <dbReference type="ARBA" id="ARBA00001946"/>
    </source>
</evidence>
<dbReference type="RefSeq" id="WP_019034687.1">
    <property type="nucleotide sequence ID" value="NZ_UGSZ01000001.1"/>
</dbReference>
<evidence type="ECO:0000256" key="4">
    <source>
        <dbReference type="ARBA" id="ARBA00008236"/>
    </source>
</evidence>
<name>A0A379C2P0_9FIRM</name>
<dbReference type="InterPro" id="IPR000787">
    <property type="entry name" value="Peptidase_M29"/>
</dbReference>
<evidence type="ECO:0000256" key="9">
    <source>
        <dbReference type="ARBA" id="ARBA00023049"/>
    </source>
</evidence>
<keyword evidence="7" id="KW-0479">Metal-binding</keyword>
<accession>A0A379C2P0</accession>
<dbReference type="Proteomes" id="UP000255517">
    <property type="component" value="Unassembled WGS sequence"/>
</dbReference>
<dbReference type="PANTHER" id="PTHR34448:SF3">
    <property type="entry name" value="AMINOPEPTIDASE AMPS"/>
    <property type="match status" value="1"/>
</dbReference>
<dbReference type="Pfam" id="PF02073">
    <property type="entry name" value="Peptidase_M29"/>
    <property type="match status" value="1"/>
</dbReference>
<comment type="similarity">
    <text evidence="4">Belongs to the peptidase M29 family.</text>
</comment>
<evidence type="ECO:0000256" key="1">
    <source>
        <dbReference type="ARBA" id="ARBA00001941"/>
    </source>
</evidence>
<dbReference type="AlphaFoldDB" id="A0A379C2P0"/>
<comment type="cofactor">
    <cofactor evidence="2">
        <name>Mg(2+)</name>
        <dbReference type="ChEBI" id="CHEBI:18420"/>
    </cofactor>
</comment>
<reference evidence="10 11" key="1">
    <citation type="submission" date="2018-06" db="EMBL/GenBank/DDBJ databases">
        <authorList>
            <consortium name="Pathogen Informatics"/>
            <person name="Doyle S."/>
        </authorList>
    </citation>
    <scope>NUCLEOTIDE SEQUENCE [LARGE SCALE GENOMIC DNA]</scope>
    <source>
        <strain evidence="10 11">NCTC13149</strain>
    </source>
</reference>
<evidence type="ECO:0000256" key="5">
    <source>
        <dbReference type="ARBA" id="ARBA00022438"/>
    </source>
</evidence>
<dbReference type="GO" id="GO:0008237">
    <property type="term" value="F:metallopeptidase activity"/>
    <property type="evidence" value="ECO:0007669"/>
    <property type="project" value="UniProtKB-KW"/>
</dbReference>
<comment type="cofactor">
    <cofactor evidence="1">
        <name>Co(2+)</name>
        <dbReference type="ChEBI" id="CHEBI:48828"/>
    </cofactor>
</comment>
<dbReference type="OrthoDB" id="9803993at2"/>
<evidence type="ECO:0000256" key="8">
    <source>
        <dbReference type="ARBA" id="ARBA00022801"/>
    </source>
</evidence>
<dbReference type="PANTHER" id="PTHR34448">
    <property type="entry name" value="AMINOPEPTIDASE"/>
    <property type="match status" value="1"/>
</dbReference>
<dbReference type="Gene3D" id="3.40.1830.10">
    <property type="entry name" value="Thermophilic metalloprotease (M29)"/>
    <property type="match status" value="1"/>
</dbReference>
<evidence type="ECO:0000313" key="11">
    <source>
        <dbReference type="Proteomes" id="UP000255517"/>
    </source>
</evidence>
<keyword evidence="8 10" id="KW-0378">Hydrolase</keyword>
<keyword evidence="5 10" id="KW-0031">Aminopeptidase</keyword>
<dbReference type="PRINTS" id="PR00919">
    <property type="entry name" value="THERMOPTASE"/>
</dbReference>
<evidence type="ECO:0000256" key="6">
    <source>
        <dbReference type="ARBA" id="ARBA00022670"/>
    </source>
</evidence>
<dbReference type="InterPro" id="IPR035097">
    <property type="entry name" value="M29_N-terminal"/>
</dbReference>
<dbReference type="SUPFAM" id="SSF144052">
    <property type="entry name" value="Thermophilic metalloprotease-like"/>
    <property type="match status" value="1"/>
</dbReference>
<gene>
    <name evidence="10" type="ORF">NCTC13149_00296</name>
</gene>
<keyword evidence="6" id="KW-0645">Protease</keyword>
<dbReference type="EMBL" id="UGSZ01000001">
    <property type="protein sequence ID" value="SUB56524.1"/>
    <property type="molecule type" value="Genomic_DNA"/>
</dbReference>
<proteinExistence type="inferred from homology"/>
<evidence type="ECO:0000256" key="3">
    <source>
        <dbReference type="ARBA" id="ARBA00001947"/>
    </source>
</evidence>
<dbReference type="InterPro" id="IPR052170">
    <property type="entry name" value="M29_Exopeptidase"/>
</dbReference>
<evidence type="ECO:0000313" key="10">
    <source>
        <dbReference type="EMBL" id="SUB56524.1"/>
    </source>
</evidence>
<dbReference type="GO" id="GO:0046872">
    <property type="term" value="F:metal ion binding"/>
    <property type="evidence" value="ECO:0007669"/>
    <property type="project" value="UniProtKB-KW"/>
</dbReference>
<dbReference type="GO" id="GO:0004177">
    <property type="term" value="F:aminopeptidase activity"/>
    <property type="evidence" value="ECO:0007669"/>
    <property type="project" value="UniProtKB-KW"/>
</dbReference>
<dbReference type="STRING" id="1122949.GCA_000378725_00865"/>
<protein>
    <submittedName>
        <fullName evidence="10">Aminopeptidase 2</fullName>
        <ecNumber evidence="10">3.4.11.-</ecNumber>
    </submittedName>
</protein>
<sequence>MNLEKMFDKYADLVIKCALKIKAGDILVIRSPIEASSLTENLVKKAYEEGAKKVQVDYSDENITKLKYTYESEETLSQVPEFLIEKENYFINKKAKYLSITGGNPELFKGIDSSKIKAANVANGIAFKDFSEKLMSNYTSWCVIGAATKAWAAKVFPDLDEDEAKLKLWEEIFYTVRLFDDDPVESMNKHIENLDKYAEFLNKNNFRYLHYKSKKGTDLIVELPKGYIFVGSEEKNSFGEDFVANVPSEEVFSLPHKYGVNGIVYNTKPLNHSGVIIDKFYLRFKDGKVIDFDAEVGLDELKNILSSAKDSDRLGEVALVPYDSPISKRNILFLNTLYDENASCHFALGKAYPTCLKGGENIDEKDYDKYGINDSIVHVDFMVGDESTQITGQRWDGTIVKIFENGNFAI</sequence>
<organism evidence="10 11">
    <name type="scientific">Peptoniphilus lacrimalis</name>
    <dbReference type="NCBI Taxonomy" id="33031"/>
    <lineage>
        <taxon>Bacteria</taxon>
        <taxon>Bacillati</taxon>
        <taxon>Bacillota</taxon>
        <taxon>Tissierellia</taxon>
        <taxon>Tissierellales</taxon>
        <taxon>Peptoniphilaceae</taxon>
        <taxon>Peptoniphilus</taxon>
    </lineage>
</organism>
<dbReference type="EC" id="3.4.11.-" evidence="10"/>
<dbReference type="GO" id="GO:0006508">
    <property type="term" value="P:proteolysis"/>
    <property type="evidence" value="ECO:0007669"/>
    <property type="project" value="UniProtKB-KW"/>
</dbReference>
<comment type="cofactor">
    <cofactor evidence="3">
        <name>Zn(2+)</name>
        <dbReference type="ChEBI" id="CHEBI:29105"/>
    </cofactor>
</comment>
<evidence type="ECO:0000256" key="7">
    <source>
        <dbReference type="ARBA" id="ARBA00022723"/>
    </source>
</evidence>
<keyword evidence="9" id="KW-0482">Metalloprotease</keyword>